<evidence type="ECO:0000256" key="2">
    <source>
        <dbReference type="ARBA" id="ARBA00022490"/>
    </source>
</evidence>
<keyword evidence="15" id="KW-1185">Reference proteome</keyword>
<dbReference type="InterPro" id="IPR000594">
    <property type="entry name" value="ThiF_NAD_FAD-bd"/>
</dbReference>
<dbReference type="GO" id="GO:0002143">
    <property type="term" value="P:tRNA wobble position uridine thiolation"/>
    <property type="evidence" value="ECO:0007669"/>
    <property type="project" value="InterPro"/>
</dbReference>
<feature type="binding site" evidence="11">
    <location>
        <position position="299"/>
    </location>
    <ligand>
        <name>Zn(2+)</name>
        <dbReference type="ChEBI" id="CHEBI:29105"/>
    </ligand>
</feature>
<dbReference type="SUPFAM" id="SSF69572">
    <property type="entry name" value="Activating enzymes of the ubiquitin-like proteins"/>
    <property type="match status" value="1"/>
</dbReference>
<dbReference type="GO" id="GO:0032447">
    <property type="term" value="P:protein urmylation"/>
    <property type="evidence" value="ECO:0007669"/>
    <property type="project" value="TreeGrafter"/>
</dbReference>
<keyword evidence="7 11" id="KW-0862">Zinc</keyword>
<evidence type="ECO:0000256" key="12">
    <source>
        <dbReference type="SAM" id="Coils"/>
    </source>
</evidence>
<evidence type="ECO:0000256" key="1">
    <source>
        <dbReference type="ARBA" id="ARBA00004514"/>
    </source>
</evidence>
<dbReference type="FunFam" id="3.40.50.720:FF:000206">
    <property type="entry name" value="Adenylyltransferase and sulfurtransferase MOCS3"/>
    <property type="match status" value="1"/>
</dbReference>
<proteinExistence type="inferred from homology"/>
<name>A0AAE1HT03_9NEOP</name>
<feature type="binding site" evidence="11">
    <location>
        <position position="91"/>
    </location>
    <ligand>
        <name>ATP</name>
        <dbReference type="ChEBI" id="CHEBI:30616"/>
    </ligand>
</feature>
<dbReference type="Gene3D" id="3.40.50.720">
    <property type="entry name" value="NAD(P)-binding Rossmann-like Domain"/>
    <property type="match status" value="1"/>
</dbReference>
<evidence type="ECO:0000256" key="6">
    <source>
        <dbReference type="ARBA" id="ARBA00022741"/>
    </source>
</evidence>
<dbReference type="InterPro" id="IPR045886">
    <property type="entry name" value="ThiF/MoeB/HesA"/>
</dbReference>
<dbReference type="Gene3D" id="3.40.250.10">
    <property type="entry name" value="Rhodanese-like domain"/>
    <property type="match status" value="1"/>
</dbReference>
<feature type="domain" description="Rhodanese" evidence="13">
    <location>
        <begin position="346"/>
        <end position="449"/>
    </location>
</feature>
<evidence type="ECO:0000256" key="5">
    <source>
        <dbReference type="ARBA" id="ARBA00022723"/>
    </source>
</evidence>
<sequence>MSVGNDSIASLEKEIDELRKILRKKEKELSLLKECHVNKEKCLGINKLKLDDKLSKDDIERFSRQIIIPTIGVKGQQLLKAASVLIVGAGGLGCPAAQYLTGTGIGHIGLVDYDAVDRSNLHRQLLHTQENIGVSKVASAAGALKQLNSSIRISEHNIQLDSSNAIEIVQQYDIVIDATDNVATRYLLNDVCVISGKPLVSGSALRLEGQLTVYNFNQGPCYRCIFPSPPPPETVTNCGDGGVLGAVPGVIGVLQALEVIKIVLGWDGVLSGKLLLFSGEQSTFRNIRLRVKNPSCVICGDHPLITKLIDYEQFCGAKASDKDNAINILREEQRVSPEILHSSFMCNDEGILIDVRDTVEFKMCSLPNSINIPLKSIDETSSIQKIKEIVECKKKTHQNCPVYVLCRRGNDSQRAVLKLEKSLQEENVAVCDLKGGLHAWARAIDSSFPIY</sequence>
<feature type="active site" description="Cysteine persulfide intermediate; for sulfurtransferase activity" evidence="11">
    <location>
        <position position="406"/>
    </location>
</feature>
<comment type="function">
    <text evidence="11">Plays a central role in 2-thiolation of mcm(5)S(2)U at tRNA wobble positions of cytosolic tRNA(Lys), tRNA(Glu) and tRNA(Gln). Acts by mediating the C-terminal thiocarboxylation of the sulfur carrier URM1. Its N-terminus first activates URM1 as acyl-adenylate (-COAMP), then the persulfide sulfur on the catalytic cysteine is transferred to URM1 to form thiocarboxylation (-COSH) of its C-terminus. The reaction probably involves hydrogen sulfide that is generated from the persulfide intermediate and that acts as nucleophile towards URM1. Subsequently, a transient disulfide bond is formed. Does not use thiosulfate as sulfur donor; NFS1 probably acting as a sulfur donor for thiocarboxylation reactions.</text>
</comment>
<evidence type="ECO:0000256" key="11">
    <source>
        <dbReference type="HAMAP-Rule" id="MF_03049"/>
    </source>
</evidence>
<keyword evidence="5 11" id="KW-0479">Metal-binding</keyword>
<dbReference type="CDD" id="cd00757">
    <property type="entry name" value="ThiF_MoeB_HesA_family"/>
    <property type="match status" value="1"/>
</dbReference>
<dbReference type="PANTHER" id="PTHR10953">
    <property type="entry name" value="UBIQUITIN-ACTIVATING ENZYME E1"/>
    <property type="match status" value="1"/>
</dbReference>
<feature type="binding site" evidence="11">
    <location>
        <position position="296"/>
    </location>
    <ligand>
        <name>Zn(2+)</name>
        <dbReference type="ChEBI" id="CHEBI:29105"/>
    </ligand>
</feature>
<evidence type="ECO:0000256" key="9">
    <source>
        <dbReference type="ARBA" id="ARBA00023150"/>
    </source>
</evidence>
<keyword evidence="6 11" id="KW-0547">Nucleotide-binding</keyword>
<keyword evidence="9 11" id="KW-0501">Molybdenum cofactor biosynthesis</keyword>
<dbReference type="Pfam" id="PF00581">
    <property type="entry name" value="Rhodanese"/>
    <property type="match status" value="1"/>
</dbReference>
<feature type="binding site" evidence="11">
    <location>
        <begin position="119"/>
        <end position="123"/>
    </location>
    <ligand>
        <name>ATP</name>
        <dbReference type="ChEBI" id="CHEBI:30616"/>
    </ligand>
</feature>
<feature type="binding site" evidence="11">
    <location>
        <position position="112"/>
    </location>
    <ligand>
        <name>ATP</name>
        <dbReference type="ChEBI" id="CHEBI:30616"/>
    </ligand>
</feature>
<dbReference type="InterPro" id="IPR001763">
    <property type="entry name" value="Rhodanese-like_dom"/>
</dbReference>
<evidence type="ECO:0000256" key="7">
    <source>
        <dbReference type="ARBA" id="ARBA00022833"/>
    </source>
</evidence>
<accession>A0AAE1HT03</accession>
<dbReference type="NCBIfam" id="NF004281">
    <property type="entry name" value="PRK05690.1"/>
    <property type="match status" value="1"/>
</dbReference>
<keyword evidence="4 11" id="KW-0819">tRNA processing</keyword>
<dbReference type="GO" id="GO:0006777">
    <property type="term" value="P:Mo-molybdopterin cofactor biosynthetic process"/>
    <property type="evidence" value="ECO:0007669"/>
    <property type="project" value="UniProtKB-UniRule"/>
</dbReference>
<comment type="cofactor">
    <cofactor evidence="11">
        <name>Zn(2+)</name>
        <dbReference type="ChEBI" id="CHEBI:29105"/>
    </cofactor>
    <text evidence="11">Binds 1 zinc ion per subunit.</text>
</comment>
<dbReference type="GO" id="GO:0005524">
    <property type="term" value="F:ATP binding"/>
    <property type="evidence" value="ECO:0007669"/>
    <property type="project" value="UniProtKB-KW"/>
</dbReference>
<feature type="coiled-coil region" evidence="12">
    <location>
        <begin position="8"/>
        <end position="35"/>
    </location>
</feature>
<evidence type="ECO:0000256" key="8">
    <source>
        <dbReference type="ARBA" id="ARBA00022840"/>
    </source>
</evidence>
<comment type="similarity">
    <text evidence="11">In the N-terminal section; belongs to the HesA/MoeB/ThiF family. UBA4 subfamily.</text>
</comment>
<dbReference type="Proteomes" id="UP001219518">
    <property type="component" value="Unassembled WGS sequence"/>
</dbReference>
<feature type="binding site" evidence="11">
    <location>
        <position position="136"/>
    </location>
    <ligand>
        <name>ATP</name>
        <dbReference type="ChEBI" id="CHEBI:30616"/>
    </ligand>
</feature>
<dbReference type="GO" id="GO:0042292">
    <property type="term" value="F:URM1 activating enzyme activity"/>
    <property type="evidence" value="ECO:0007669"/>
    <property type="project" value="TreeGrafter"/>
</dbReference>
<keyword evidence="3 11" id="KW-0808">Transferase</keyword>
<feature type="active site" description="Glycyl thioester intermediate; for adenylyltransferase activity" evidence="11">
    <location>
        <position position="238"/>
    </location>
</feature>
<reference evidence="14" key="1">
    <citation type="submission" date="2021-07" db="EMBL/GenBank/DDBJ databases">
        <authorList>
            <person name="Catto M.A."/>
            <person name="Jacobson A."/>
            <person name="Kennedy G."/>
            <person name="Labadie P."/>
            <person name="Hunt B.G."/>
            <person name="Srinivasan R."/>
        </authorList>
    </citation>
    <scope>NUCLEOTIDE SEQUENCE</scope>
    <source>
        <strain evidence="14">PL_HMW_Pooled</strain>
        <tissue evidence="14">Head</tissue>
    </source>
</reference>
<dbReference type="FunFam" id="3.40.250.10:FF:000014">
    <property type="entry name" value="Adenylyltransferase and sulfurtransferase MOCS3"/>
    <property type="match status" value="1"/>
</dbReference>
<dbReference type="GO" id="GO:0004792">
    <property type="term" value="F:thiosulfate-cyanide sulfurtransferase activity"/>
    <property type="evidence" value="ECO:0007669"/>
    <property type="project" value="TreeGrafter"/>
</dbReference>
<dbReference type="EC" id="2.8.1.-" evidence="11"/>
<keyword evidence="14" id="KW-0548">Nucleotidyltransferase</keyword>
<gene>
    <name evidence="14" type="ORF">KUF71_015244</name>
</gene>
<evidence type="ECO:0000256" key="10">
    <source>
        <dbReference type="ARBA" id="ARBA00023268"/>
    </source>
</evidence>
<dbReference type="InterPro" id="IPR036873">
    <property type="entry name" value="Rhodanese-like_dom_sf"/>
</dbReference>
<evidence type="ECO:0000313" key="14">
    <source>
        <dbReference type="EMBL" id="KAK3926908.1"/>
    </source>
</evidence>
<dbReference type="EC" id="2.7.7.-" evidence="11"/>
<dbReference type="InterPro" id="IPR028885">
    <property type="entry name" value="MOCS3/Uba4"/>
</dbReference>
<dbReference type="Pfam" id="PF00899">
    <property type="entry name" value="ThiF"/>
    <property type="match status" value="1"/>
</dbReference>
<feature type="binding site" evidence="11">
    <location>
        <position position="224"/>
    </location>
    <ligand>
        <name>Zn(2+)</name>
        <dbReference type="ChEBI" id="CHEBI:29105"/>
    </ligand>
</feature>
<feature type="binding site" evidence="11">
    <location>
        <position position="221"/>
    </location>
    <ligand>
        <name>Zn(2+)</name>
        <dbReference type="ChEBI" id="CHEBI:29105"/>
    </ligand>
</feature>
<dbReference type="EMBL" id="JAHWGI010001270">
    <property type="protein sequence ID" value="KAK3926908.1"/>
    <property type="molecule type" value="Genomic_DNA"/>
</dbReference>
<dbReference type="PROSITE" id="PS50206">
    <property type="entry name" value="RHODANESE_3"/>
    <property type="match status" value="1"/>
</dbReference>
<keyword evidence="10 11" id="KW-0511">Multifunctional enzyme</keyword>
<dbReference type="AlphaFoldDB" id="A0AAE1HT03"/>
<dbReference type="HAMAP" id="MF_03049">
    <property type="entry name" value="MOCS3_Uba4"/>
    <property type="match status" value="1"/>
</dbReference>
<evidence type="ECO:0000259" key="13">
    <source>
        <dbReference type="PROSITE" id="PS50206"/>
    </source>
</evidence>
<comment type="pathway">
    <text evidence="11">tRNA modification; 5-methoxycarbonylmethyl-2-thiouridine-tRNA biosynthesis.</text>
</comment>
<keyword evidence="12" id="KW-0175">Coiled coil</keyword>
<feature type="binding site" evidence="11">
    <location>
        <begin position="180"/>
        <end position="181"/>
    </location>
    <ligand>
        <name>ATP</name>
        <dbReference type="ChEBI" id="CHEBI:30616"/>
    </ligand>
</feature>
<organism evidence="14 15">
    <name type="scientific">Frankliniella fusca</name>
    <dbReference type="NCBI Taxonomy" id="407009"/>
    <lineage>
        <taxon>Eukaryota</taxon>
        <taxon>Metazoa</taxon>
        <taxon>Ecdysozoa</taxon>
        <taxon>Arthropoda</taxon>
        <taxon>Hexapoda</taxon>
        <taxon>Insecta</taxon>
        <taxon>Pterygota</taxon>
        <taxon>Neoptera</taxon>
        <taxon>Paraneoptera</taxon>
        <taxon>Thysanoptera</taxon>
        <taxon>Terebrantia</taxon>
        <taxon>Thripoidea</taxon>
        <taxon>Thripidae</taxon>
        <taxon>Frankliniella</taxon>
    </lineage>
</organism>
<reference evidence="14" key="2">
    <citation type="journal article" date="2023" name="BMC Genomics">
        <title>Pest status, molecular evolution, and epigenetic factors derived from the genome assembly of Frankliniella fusca, a thysanopteran phytovirus vector.</title>
        <authorList>
            <person name="Catto M.A."/>
            <person name="Labadie P.E."/>
            <person name="Jacobson A.L."/>
            <person name="Kennedy G.G."/>
            <person name="Srinivasan R."/>
            <person name="Hunt B.G."/>
        </authorList>
    </citation>
    <scope>NUCLEOTIDE SEQUENCE</scope>
    <source>
        <strain evidence="14">PL_HMW_Pooled</strain>
    </source>
</reference>
<dbReference type="PANTHER" id="PTHR10953:SF102">
    <property type="entry name" value="ADENYLYLTRANSFERASE AND SULFURTRANSFERASE MOCS3"/>
    <property type="match status" value="1"/>
</dbReference>
<keyword evidence="8 11" id="KW-0067">ATP-binding</keyword>
<evidence type="ECO:0000313" key="15">
    <source>
        <dbReference type="Proteomes" id="UP001219518"/>
    </source>
</evidence>
<keyword evidence="2 11" id="KW-0963">Cytoplasm</keyword>
<comment type="caution">
    <text evidence="14">The sequence shown here is derived from an EMBL/GenBank/DDBJ whole genome shotgun (WGS) entry which is preliminary data.</text>
</comment>
<dbReference type="GO" id="GO:0046872">
    <property type="term" value="F:metal ion binding"/>
    <property type="evidence" value="ECO:0007669"/>
    <property type="project" value="UniProtKB-KW"/>
</dbReference>
<evidence type="ECO:0000256" key="3">
    <source>
        <dbReference type="ARBA" id="ARBA00022679"/>
    </source>
</evidence>
<comment type="subcellular location">
    <subcellularLocation>
        <location evidence="1">Cytoplasm</location>
        <location evidence="1">Cytosol</location>
    </subcellularLocation>
</comment>
<evidence type="ECO:0000256" key="4">
    <source>
        <dbReference type="ARBA" id="ARBA00022694"/>
    </source>
</evidence>
<dbReference type="InterPro" id="IPR035985">
    <property type="entry name" value="Ubiquitin-activating_enz"/>
</dbReference>
<protein>
    <recommendedName>
        <fullName evidence="11">Adenylyltransferase and sulfurtransferase MOCS3 homolog</fullName>
    </recommendedName>
    <alternativeName>
        <fullName evidence="11">UBA4 homolog</fullName>
    </alternativeName>
    <alternativeName>
        <fullName evidence="11">Ubiquitin-like protein activator 4 homolog</fullName>
    </alternativeName>
    <domain>
        <recommendedName>
            <fullName evidence="11">Adenylyltransferase</fullName>
            <ecNumber evidence="11">2.7.7.-</ecNumber>
        </recommendedName>
    </domain>
    <domain>
        <recommendedName>
            <fullName evidence="11">Sulfurtransferase</fullName>
            <ecNumber evidence="11">2.8.1.-</ecNumber>
        </recommendedName>
    </domain>
</protein>
<dbReference type="SMART" id="SM00450">
    <property type="entry name" value="RHOD"/>
    <property type="match status" value="1"/>
</dbReference>
<dbReference type="GO" id="GO:0070566">
    <property type="term" value="F:adenylyltransferase activity"/>
    <property type="evidence" value="ECO:0007669"/>
    <property type="project" value="InterPro"/>
</dbReference>
<dbReference type="GO" id="GO:0005829">
    <property type="term" value="C:cytosol"/>
    <property type="evidence" value="ECO:0007669"/>
    <property type="project" value="UniProtKB-SubCell"/>
</dbReference>